<evidence type="ECO:0000256" key="3">
    <source>
        <dbReference type="ARBA" id="ARBA00022989"/>
    </source>
</evidence>
<comment type="subcellular location">
    <subcellularLocation>
        <location evidence="1">Membrane</location>
        <topology evidence="1">Multi-pass membrane protein</topology>
    </subcellularLocation>
</comment>
<feature type="transmembrane region" description="Helical" evidence="5">
    <location>
        <begin position="311"/>
        <end position="331"/>
    </location>
</feature>
<proteinExistence type="predicted"/>
<dbReference type="GO" id="GO:0015179">
    <property type="term" value="F:L-amino acid transmembrane transporter activity"/>
    <property type="evidence" value="ECO:0007669"/>
    <property type="project" value="TreeGrafter"/>
</dbReference>
<feature type="transmembrane region" description="Helical" evidence="5">
    <location>
        <begin position="175"/>
        <end position="195"/>
    </location>
</feature>
<feature type="transmembrane region" description="Helical" evidence="5">
    <location>
        <begin position="337"/>
        <end position="357"/>
    </location>
</feature>
<feature type="transmembrane region" description="Helical" evidence="5">
    <location>
        <begin position="215"/>
        <end position="239"/>
    </location>
</feature>
<dbReference type="Gene3D" id="1.20.1740.10">
    <property type="entry name" value="Amino acid/polyamine transporter I"/>
    <property type="match status" value="1"/>
</dbReference>
<evidence type="ECO:0000256" key="4">
    <source>
        <dbReference type="ARBA" id="ARBA00023136"/>
    </source>
</evidence>
<dbReference type="Pfam" id="PF13520">
    <property type="entry name" value="AA_permease_2"/>
    <property type="match status" value="1"/>
</dbReference>
<accession>A0A3B0RRD0</accession>
<feature type="transmembrane region" description="Helical" evidence="5">
    <location>
        <begin position="31"/>
        <end position="51"/>
    </location>
</feature>
<feature type="transmembrane region" description="Helical" evidence="5">
    <location>
        <begin position="394"/>
        <end position="415"/>
    </location>
</feature>
<name>A0A3B0RRD0_9ZZZZ</name>
<dbReference type="PIRSF" id="PIRSF006060">
    <property type="entry name" value="AA_transporter"/>
    <property type="match status" value="1"/>
</dbReference>
<sequence>MIGAVSMGTAVIIGAGIFALTGQIAELAGQWFPLAFLVAAVVTGFSAHAYIKMSNAYPSAGGIAMFLQQAYGRGTVTAASALLMYFSMVINESLVARTFGTYTLQLFDVVQDSWLVPALSAGLLLFVFAINISGNRMIGLFSLVMAVLKIGGIAAFGIMGLWLSGFSFDSFTVTSAQASGGSGFLAAVALSILAYKGFTTITNSGSEIVDPHRNVGRAIIISIVICVVVYFLVAMAVAANLSLPDIIKAKNFALAEAARPSFGDLGLWFTVLLAIVATVSGLIASAFAVSRMLAMLTDMKLVPHRHFGMPGNIQTHTLVYTIALAMFLAVFFDLSRIASLGVVFYIVMDIIVQWGVFRYLRKQIKANSFVLLIAIAMDIVVLGAFLMIKAQTDMLVIYVSIIIMALVFAGERLFLKWHMEDTTNLK</sequence>
<dbReference type="GO" id="GO:0016020">
    <property type="term" value="C:membrane"/>
    <property type="evidence" value="ECO:0007669"/>
    <property type="project" value="UniProtKB-SubCell"/>
</dbReference>
<evidence type="ECO:0000256" key="2">
    <source>
        <dbReference type="ARBA" id="ARBA00022692"/>
    </source>
</evidence>
<evidence type="ECO:0000256" key="1">
    <source>
        <dbReference type="ARBA" id="ARBA00004141"/>
    </source>
</evidence>
<dbReference type="PANTHER" id="PTHR11785">
    <property type="entry name" value="AMINO ACID TRANSPORTER"/>
    <property type="match status" value="1"/>
</dbReference>
<protein>
    <submittedName>
        <fullName evidence="6">Uncharacterized amino acid permease, GabP family</fullName>
    </submittedName>
</protein>
<feature type="transmembrane region" description="Helical" evidence="5">
    <location>
        <begin position="140"/>
        <end position="163"/>
    </location>
</feature>
<dbReference type="PANTHER" id="PTHR11785:SF512">
    <property type="entry name" value="SOBREMESA, ISOFORM B"/>
    <property type="match status" value="1"/>
</dbReference>
<keyword evidence="4 5" id="KW-0472">Membrane</keyword>
<dbReference type="InterPro" id="IPR050598">
    <property type="entry name" value="AminoAcid_Transporter"/>
</dbReference>
<feature type="transmembrane region" description="Helical" evidence="5">
    <location>
        <begin position="7"/>
        <end position="25"/>
    </location>
</feature>
<dbReference type="AlphaFoldDB" id="A0A3B0RRD0"/>
<evidence type="ECO:0000256" key="5">
    <source>
        <dbReference type="SAM" id="Phobius"/>
    </source>
</evidence>
<dbReference type="EMBL" id="UOED01000087">
    <property type="protein sequence ID" value="VAV94112.1"/>
    <property type="molecule type" value="Genomic_DNA"/>
</dbReference>
<keyword evidence="2 5" id="KW-0812">Transmembrane</keyword>
<feature type="transmembrane region" description="Helical" evidence="5">
    <location>
        <begin position="114"/>
        <end position="133"/>
    </location>
</feature>
<gene>
    <name evidence="6" type="ORF">MNBD_ALPHA02-718</name>
</gene>
<evidence type="ECO:0000313" key="6">
    <source>
        <dbReference type="EMBL" id="VAV94112.1"/>
    </source>
</evidence>
<reference evidence="6" key="1">
    <citation type="submission" date="2018-06" db="EMBL/GenBank/DDBJ databases">
        <authorList>
            <person name="Zhirakovskaya E."/>
        </authorList>
    </citation>
    <scope>NUCLEOTIDE SEQUENCE</scope>
</reference>
<organism evidence="6">
    <name type="scientific">hydrothermal vent metagenome</name>
    <dbReference type="NCBI Taxonomy" id="652676"/>
    <lineage>
        <taxon>unclassified sequences</taxon>
        <taxon>metagenomes</taxon>
        <taxon>ecological metagenomes</taxon>
    </lineage>
</organism>
<keyword evidence="3 5" id="KW-1133">Transmembrane helix</keyword>
<feature type="transmembrane region" description="Helical" evidence="5">
    <location>
        <begin position="267"/>
        <end position="290"/>
    </location>
</feature>
<dbReference type="InterPro" id="IPR002293">
    <property type="entry name" value="AA/rel_permease1"/>
</dbReference>
<feature type="transmembrane region" description="Helical" evidence="5">
    <location>
        <begin position="369"/>
        <end position="388"/>
    </location>
</feature>
<feature type="transmembrane region" description="Helical" evidence="5">
    <location>
        <begin position="71"/>
        <end position="90"/>
    </location>
</feature>